<comment type="caution">
    <text evidence="1">The sequence shown here is derived from an EMBL/GenBank/DDBJ whole genome shotgun (WGS) entry which is preliminary data.</text>
</comment>
<name>D2ZSL2_NEIM2</name>
<proteinExistence type="predicted"/>
<organism evidence="1 2">
    <name type="scientific">Neisseria mucosa (strain ATCC 25996 / DSM 4631 / NCTC 10774 / M26)</name>
    <dbReference type="NCBI Taxonomy" id="546266"/>
    <lineage>
        <taxon>Bacteria</taxon>
        <taxon>Pseudomonadati</taxon>
        <taxon>Pseudomonadota</taxon>
        <taxon>Betaproteobacteria</taxon>
        <taxon>Neisseriales</taxon>
        <taxon>Neisseriaceae</taxon>
        <taxon>Neisseria</taxon>
    </lineage>
</organism>
<protein>
    <submittedName>
        <fullName evidence="1">Uncharacterized protein</fullName>
    </submittedName>
</protein>
<sequence>MIPRKVVSTSGNSGIFFILKLIQSISTFSDDLRFYRRQSSLTICIHSALQEESSKFKAK</sequence>
<dbReference type="STRING" id="546266.NEIMUCOT_03595"/>
<reference evidence="1 2" key="1">
    <citation type="submission" date="2009-10" db="EMBL/GenBank/DDBJ databases">
        <authorList>
            <person name="Weinstock G."/>
            <person name="Sodergren E."/>
            <person name="Clifton S."/>
            <person name="Fulton L."/>
            <person name="Fulton B."/>
            <person name="Courtney L."/>
            <person name="Fronick C."/>
            <person name="Harrison M."/>
            <person name="Strong C."/>
            <person name="Farmer C."/>
            <person name="Delahaunty K."/>
            <person name="Markovic C."/>
            <person name="Hall O."/>
            <person name="Minx P."/>
            <person name="Tomlinson C."/>
            <person name="Mitreva M."/>
            <person name="Nelson J."/>
            <person name="Hou S."/>
            <person name="Wollam A."/>
            <person name="Pepin K.H."/>
            <person name="Johnson M."/>
            <person name="Bhonagiri V."/>
            <person name="Nash W.E."/>
            <person name="Warren W."/>
            <person name="Chinwalla A."/>
            <person name="Mardis E.R."/>
            <person name="Wilson R.K."/>
        </authorList>
    </citation>
    <scope>NUCLEOTIDE SEQUENCE [LARGE SCALE GENOMIC DNA]</scope>
    <source>
        <strain evidence="2">ATCC 25996 / DSM 4631 / NCTC 10774 / M26</strain>
    </source>
</reference>
<gene>
    <name evidence="1" type="ORF">NEIMUCOT_03595</name>
</gene>
<dbReference type="AlphaFoldDB" id="D2ZSL2"/>
<dbReference type="Proteomes" id="UP000003344">
    <property type="component" value="Unassembled WGS sequence"/>
</dbReference>
<evidence type="ECO:0000313" key="2">
    <source>
        <dbReference type="Proteomes" id="UP000003344"/>
    </source>
</evidence>
<evidence type="ECO:0000313" key="1">
    <source>
        <dbReference type="EMBL" id="EFC89796.1"/>
    </source>
</evidence>
<accession>D2ZSL2</accession>
<dbReference type="EMBL" id="ACDX02000001">
    <property type="protein sequence ID" value="EFC89796.1"/>
    <property type="molecule type" value="Genomic_DNA"/>
</dbReference>